<protein>
    <recommendedName>
        <fullName evidence="1">Anhydro-N-acetylmuramic acid kinase</fullName>
        <ecNumber evidence="1">2.7.1.170</ecNumber>
    </recommendedName>
    <alternativeName>
        <fullName evidence="1">AnhMurNAc kinase</fullName>
    </alternativeName>
</protein>
<feature type="binding site" evidence="1">
    <location>
        <begin position="10"/>
        <end position="17"/>
    </location>
    <ligand>
        <name>ATP</name>
        <dbReference type="ChEBI" id="CHEBI:30616"/>
    </ligand>
</feature>
<dbReference type="RefSeq" id="WP_071943719.1">
    <property type="nucleotide sequence ID" value="NZ_CP018139.1"/>
</dbReference>
<keyword evidence="1" id="KW-0808">Transferase</keyword>
<name>A0A1J0VGA9_9GAMM</name>
<keyword evidence="1 2" id="KW-0418">Kinase</keyword>
<dbReference type="OrthoDB" id="9763949at2"/>
<organism evidence="2 3">
    <name type="scientific">Halomonas aestuarii</name>
    <dbReference type="NCBI Taxonomy" id="1897729"/>
    <lineage>
        <taxon>Bacteria</taxon>
        <taxon>Pseudomonadati</taxon>
        <taxon>Pseudomonadota</taxon>
        <taxon>Gammaproteobacteria</taxon>
        <taxon>Oceanospirillales</taxon>
        <taxon>Halomonadaceae</taxon>
        <taxon>Halomonas</taxon>
    </lineage>
</organism>
<comment type="pathway">
    <text evidence="1">Cell wall biogenesis; peptidoglycan recycling.</text>
</comment>
<dbReference type="KEGG" id="hsi:BOX17_08810"/>
<comment type="similarity">
    <text evidence="1">Belongs to the anhydro-N-acetylmuramic acid kinase family.</text>
</comment>
<dbReference type="GO" id="GO:0006040">
    <property type="term" value="P:amino sugar metabolic process"/>
    <property type="evidence" value="ECO:0007669"/>
    <property type="project" value="InterPro"/>
</dbReference>
<dbReference type="GO" id="GO:0016301">
    <property type="term" value="F:kinase activity"/>
    <property type="evidence" value="ECO:0007669"/>
    <property type="project" value="UniProtKB-KW"/>
</dbReference>
<dbReference type="GO" id="GO:0097175">
    <property type="term" value="P:1,6-anhydro-N-acetyl-beta-muramic acid catabolic process"/>
    <property type="evidence" value="ECO:0007669"/>
    <property type="project" value="UniProtKB-UniRule"/>
</dbReference>
<keyword evidence="1" id="KW-0067">ATP-binding</keyword>
<evidence type="ECO:0000256" key="1">
    <source>
        <dbReference type="HAMAP-Rule" id="MF_01270"/>
    </source>
</evidence>
<comment type="pathway">
    <text evidence="1">Amino-sugar metabolism; 1,6-anhydro-N-acetylmuramate degradation.</text>
</comment>
<dbReference type="GO" id="GO:0005524">
    <property type="term" value="F:ATP binding"/>
    <property type="evidence" value="ECO:0007669"/>
    <property type="project" value="UniProtKB-UniRule"/>
</dbReference>
<sequence length="376" mass="39452">MSLFIGLMSGTSLDGIDAALVDIPAEGAPRLVGTHAEPMPDALRDLLWRLCHADRVAFAELAAAEDTFCRLQAAAVEALMASSGVARGAVAAIGSHGQTIEHAPWGHDGGPAYSLQLDNPSLLAELTGCAVVADFRRRDLAAGGQAAPLAPAFHEALFRSAEEWRLVLNLGGFANLSLLPPTGDRRPPLGFDTGPANALMDAWHARHRGGRFDAGGAWAASGRLDEALLERLLSEPFFHRPPPRSTGREVFHLDWLEGHLEGGEAPADVQATLAELTAASVALSVEMARERFAAPPAALLIPCGGGAHNPDLLARLARRLPETPLVAGDDWGWPADWLEAGAFAWLAARRLAGQPGNLPSVTGAAGPRVLGGLYAP</sequence>
<dbReference type="AlphaFoldDB" id="A0A1J0VGA9"/>
<dbReference type="InterPro" id="IPR043129">
    <property type="entry name" value="ATPase_NBD"/>
</dbReference>
<dbReference type="UniPathway" id="UPA00544"/>
<gene>
    <name evidence="1" type="primary">anmK</name>
    <name evidence="2" type="ORF">BOX17_08810</name>
</gene>
<dbReference type="Proteomes" id="UP000181985">
    <property type="component" value="Chromosome"/>
</dbReference>
<keyword evidence="1" id="KW-0547">Nucleotide-binding</keyword>
<reference evidence="3" key="1">
    <citation type="submission" date="2016-11" db="EMBL/GenBank/DDBJ databases">
        <title>Halolamina sediminis sp. nov., an extremely halophilic archaeon isolated from solar salt.</title>
        <authorList>
            <person name="Koh H.-W."/>
            <person name="Rani S."/>
            <person name="Park S.-J."/>
        </authorList>
    </citation>
    <scope>NUCLEOTIDE SEQUENCE [LARGE SCALE GENOMIC DNA]</scope>
    <source>
        <strain evidence="3">Hb3</strain>
    </source>
</reference>
<dbReference type="SUPFAM" id="SSF53067">
    <property type="entry name" value="Actin-like ATPase domain"/>
    <property type="match status" value="1"/>
</dbReference>
<dbReference type="InterPro" id="IPR005338">
    <property type="entry name" value="Anhydro_N_Ac-Mur_kinase"/>
</dbReference>
<dbReference type="Pfam" id="PF03702">
    <property type="entry name" value="AnmK"/>
    <property type="match status" value="1"/>
</dbReference>
<comment type="function">
    <text evidence="1">Catalyzes the specific phosphorylation of 1,6-anhydro-N-acetylmuramic acid (anhMurNAc) with the simultaneous cleavage of the 1,6-anhydro ring, generating MurNAc-6-P. Is required for the utilization of anhMurNAc either imported from the medium or derived from its own cell wall murein, and thus plays a role in cell wall recycling.</text>
</comment>
<evidence type="ECO:0000313" key="2">
    <source>
        <dbReference type="EMBL" id="APE31045.1"/>
    </source>
</evidence>
<comment type="catalytic activity">
    <reaction evidence="1">
        <text>1,6-anhydro-N-acetyl-beta-muramate + ATP + H2O = N-acetyl-D-muramate 6-phosphate + ADP + H(+)</text>
        <dbReference type="Rhea" id="RHEA:24952"/>
        <dbReference type="ChEBI" id="CHEBI:15377"/>
        <dbReference type="ChEBI" id="CHEBI:15378"/>
        <dbReference type="ChEBI" id="CHEBI:30616"/>
        <dbReference type="ChEBI" id="CHEBI:58690"/>
        <dbReference type="ChEBI" id="CHEBI:58722"/>
        <dbReference type="ChEBI" id="CHEBI:456216"/>
        <dbReference type="EC" id="2.7.1.170"/>
    </reaction>
</comment>
<proteinExistence type="inferred from homology"/>
<dbReference type="HAMAP" id="MF_01270">
    <property type="entry name" value="AnhMurNAc_kinase"/>
    <property type="match status" value="1"/>
</dbReference>
<accession>A0A1J0VGA9</accession>
<dbReference type="NCBIfam" id="NF007139">
    <property type="entry name" value="PRK09585.1-3"/>
    <property type="match status" value="1"/>
</dbReference>
<dbReference type="Gene3D" id="3.30.420.40">
    <property type="match status" value="2"/>
</dbReference>
<evidence type="ECO:0000313" key="3">
    <source>
        <dbReference type="Proteomes" id="UP000181985"/>
    </source>
</evidence>
<dbReference type="GO" id="GO:0009254">
    <property type="term" value="P:peptidoglycan turnover"/>
    <property type="evidence" value="ECO:0007669"/>
    <property type="project" value="UniProtKB-UniRule"/>
</dbReference>
<keyword evidence="3" id="KW-1185">Reference proteome</keyword>
<dbReference type="EC" id="2.7.1.170" evidence="1"/>
<dbReference type="PANTHER" id="PTHR30605">
    <property type="entry name" value="ANHYDRO-N-ACETYLMURAMIC ACID KINASE"/>
    <property type="match status" value="1"/>
</dbReference>
<dbReference type="EMBL" id="CP018139">
    <property type="protein sequence ID" value="APE31045.1"/>
    <property type="molecule type" value="Genomic_DNA"/>
</dbReference>
<dbReference type="CDD" id="cd24050">
    <property type="entry name" value="ASKHA_NBD_ANMK"/>
    <property type="match status" value="1"/>
</dbReference>
<dbReference type="UniPathway" id="UPA00343"/>
<keyword evidence="1" id="KW-0119">Carbohydrate metabolism</keyword>
<dbReference type="PANTHER" id="PTHR30605:SF0">
    <property type="entry name" value="ANHYDRO-N-ACETYLMURAMIC ACID KINASE"/>
    <property type="match status" value="1"/>
</dbReference>
<dbReference type="GO" id="GO:0016773">
    <property type="term" value="F:phosphotransferase activity, alcohol group as acceptor"/>
    <property type="evidence" value="ECO:0007669"/>
    <property type="project" value="UniProtKB-UniRule"/>
</dbReference>